<sequence length="385" mass="42713">MIKKWKQLILAASFAILWSLLPVQAVQAEQLKLSGSTLREWNNGTQVDTHMDKNGSIQIQTSTEGLKKGYYSAYIYELRNRDWSSYGALTFSIRNESEQTLPFNVVITRADQSSLTVADNRNVIVVPKATKEATLVHPTAGLIKLKPGFVGQIRIPFSSLMAQDKAKTAGLVKLGKITGWGITTTTTENAKLNLRVGNIKPVSRKQAAAENELTTLQITGEERMVKPEAGESIAQYEVHSSSSKGIPKTSFQLDSPVQGASITPDGLLTLQTAVQPKSLTIRALVNGKWNLTYTVMMDQSTAMNVQEKDGTKRAIPSPDQVTKVVNPTDPLMEPWMEWLIRIILSAAGILTLAAYGFWRKGKNTARAQKRRSRREQRRARRPFSM</sequence>
<feature type="signal peptide" evidence="3">
    <location>
        <begin position="1"/>
        <end position="25"/>
    </location>
</feature>
<keyword evidence="2" id="KW-0472">Membrane</keyword>
<comment type="caution">
    <text evidence="4">The sequence shown here is derived from an EMBL/GenBank/DDBJ whole genome shotgun (WGS) entry which is preliminary data.</text>
</comment>
<proteinExistence type="predicted"/>
<accession>A0A2W0CSK4</accession>
<evidence type="ECO:0000313" key="4">
    <source>
        <dbReference type="EMBL" id="PYY31155.1"/>
    </source>
</evidence>
<keyword evidence="2" id="KW-1133">Transmembrane helix</keyword>
<organism evidence="4 5">
    <name type="scientific">Paenibacillus illinoisensis</name>
    <dbReference type="NCBI Taxonomy" id="59845"/>
    <lineage>
        <taxon>Bacteria</taxon>
        <taxon>Bacillati</taxon>
        <taxon>Bacillota</taxon>
        <taxon>Bacilli</taxon>
        <taxon>Bacillales</taxon>
        <taxon>Paenibacillaceae</taxon>
        <taxon>Paenibacillus</taxon>
    </lineage>
</organism>
<evidence type="ECO:0000256" key="3">
    <source>
        <dbReference type="SAM" id="SignalP"/>
    </source>
</evidence>
<dbReference type="EMBL" id="PRLG01000002">
    <property type="protein sequence ID" value="PYY31155.1"/>
    <property type="molecule type" value="Genomic_DNA"/>
</dbReference>
<feature type="chain" id="PRO_5038567739" evidence="3">
    <location>
        <begin position="26"/>
        <end position="385"/>
    </location>
</feature>
<dbReference type="RefSeq" id="WP_110755656.1">
    <property type="nucleotide sequence ID" value="NZ_PRLG01000002.1"/>
</dbReference>
<reference evidence="4 5" key="1">
    <citation type="submission" date="2018-01" db="EMBL/GenBank/DDBJ databases">
        <title>Genome sequence of the PGP bacterium Paenibacillus illinoisensis E3.</title>
        <authorList>
            <person name="Rolli E."/>
            <person name="Marasco R."/>
            <person name="Bessem C."/>
            <person name="Michoud G."/>
            <person name="Gaiarsa S."/>
            <person name="Borin S."/>
            <person name="Daffonchio D."/>
        </authorList>
    </citation>
    <scope>NUCLEOTIDE SEQUENCE [LARGE SCALE GENOMIC DNA]</scope>
    <source>
        <strain evidence="4 5">E3</strain>
    </source>
</reference>
<evidence type="ECO:0000256" key="1">
    <source>
        <dbReference type="SAM" id="MobiDB-lite"/>
    </source>
</evidence>
<keyword evidence="2" id="KW-0812">Transmembrane</keyword>
<dbReference type="OrthoDB" id="2034530at2"/>
<dbReference type="AlphaFoldDB" id="A0A2W0CSK4"/>
<feature type="transmembrane region" description="Helical" evidence="2">
    <location>
        <begin position="338"/>
        <end position="358"/>
    </location>
</feature>
<keyword evidence="3" id="KW-0732">Signal</keyword>
<protein>
    <submittedName>
        <fullName evidence="4">Membrane protein</fullName>
    </submittedName>
</protein>
<gene>
    <name evidence="4" type="ORF">PIL02S_00236</name>
</gene>
<evidence type="ECO:0000256" key="2">
    <source>
        <dbReference type="SAM" id="Phobius"/>
    </source>
</evidence>
<dbReference type="Proteomes" id="UP000247459">
    <property type="component" value="Unassembled WGS sequence"/>
</dbReference>
<evidence type="ECO:0000313" key="5">
    <source>
        <dbReference type="Proteomes" id="UP000247459"/>
    </source>
</evidence>
<feature type="region of interest" description="Disordered" evidence="1">
    <location>
        <begin position="366"/>
        <end position="385"/>
    </location>
</feature>
<name>A0A2W0CSK4_9BACL</name>